<keyword evidence="8" id="KW-0150">Chloroplast</keyword>
<dbReference type="PROSITE" id="PS00937">
    <property type="entry name" value="RIBOSOMAL_L20"/>
    <property type="match status" value="1"/>
</dbReference>
<dbReference type="GO" id="GO:0003735">
    <property type="term" value="F:structural constituent of ribosome"/>
    <property type="evidence" value="ECO:0007669"/>
    <property type="project" value="InterPro"/>
</dbReference>
<protein>
    <recommendedName>
        <fullName evidence="7">50S ribosomal protein L20</fullName>
    </recommendedName>
</protein>
<dbReference type="GO" id="GO:0005840">
    <property type="term" value="C:ribosome"/>
    <property type="evidence" value="ECO:0007669"/>
    <property type="project" value="UniProtKB-KW"/>
</dbReference>
<keyword evidence="5 6" id="KW-0687">Ribonucleoprotein</keyword>
<dbReference type="AlphaFoldDB" id="A0A4Y5P3G4"/>
<dbReference type="InterPro" id="IPR049946">
    <property type="entry name" value="RIBOSOMAL_L20_CS"/>
</dbReference>
<proteinExistence type="inferred from homology"/>
<dbReference type="GO" id="GO:0019843">
    <property type="term" value="F:rRNA binding"/>
    <property type="evidence" value="ECO:0007669"/>
    <property type="project" value="UniProtKB-KW"/>
</dbReference>
<sequence length="113" mass="13842">MTRVKSPRKRKRRSIFRLNVGYRKPANNSFKIANQRFLKAQVHTFRDRHKKKQVFRHLWITRLNAFSRKLFEINYSNLIFQLKKAKILTNRKIMAQLAIYDFFVFESFSKFID</sequence>
<dbReference type="SUPFAM" id="SSF74731">
    <property type="entry name" value="Ribosomal protein L20"/>
    <property type="match status" value="1"/>
</dbReference>
<organism evidence="8">
    <name type="scientific">Trentepohlia odorata</name>
    <dbReference type="NCBI Taxonomy" id="2576626"/>
    <lineage>
        <taxon>Eukaryota</taxon>
        <taxon>Viridiplantae</taxon>
        <taxon>Chlorophyta</taxon>
        <taxon>core chlorophytes</taxon>
        <taxon>Ulvophyceae</taxon>
        <taxon>TCBD clade</taxon>
        <taxon>Trentepohliales</taxon>
        <taxon>Trentepohliaceae</taxon>
        <taxon>Trentepohlia</taxon>
    </lineage>
</organism>
<gene>
    <name evidence="8" type="primary">rpl20</name>
</gene>
<keyword evidence="3 7" id="KW-0694">RNA-binding</keyword>
<comment type="similarity">
    <text evidence="1 6">Belongs to the bacterial ribosomal protein bL20 family.</text>
</comment>
<keyword evidence="8" id="KW-0934">Plastid</keyword>
<dbReference type="RefSeq" id="YP_009667485.1">
    <property type="nucleotide sequence ID" value="NC_043776.1"/>
</dbReference>
<evidence type="ECO:0000256" key="5">
    <source>
        <dbReference type="ARBA" id="ARBA00023274"/>
    </source>
</evidence>
<dbReference type="InterPro" id="IPR035566">
    <property type="entry name" value="Ribosomal_protein_bL20_C"/>
</dbReference>
<dbReference type="GO" id="GO:0006412">
    <property type="term" value="P:translation"/>
    <property type="evidence" value="ECO:0007669"/>
    <property type="project" value="InterPro"/>
</dbReference>
<accession>A0A4Y5P3G4</accession>
<dbReference type="Gene3D" id="6.10.160.10">
    <property type="match status" value="1"/>
</dbReference>
<dbReference type="Gene3D" id="1.10.1900.20">
    <property type="entry name" value="Ribosomal protein L20"/>
    <property type="match status" value="1"/>
</dbReference>
<dbReference type="EMBL" id="MK580484">
    <property type="protein sequence ID" value="QCW57788.1"/>
    <property type="molecule type" value="Genomic_DNA"/>
</dbReference>
<evidence type="ECO:0000256" key="3">
    <source>
        <dbReference type="ARBA" id="ARBA00022884"/>
    </source>
</evidence>
<reference evidence="8" key="1">
    <citation type="journal article" date="2019" name="Int. J. Mol. Sci.">
        <title>Characterization of the Chloroplast Genome of Trentepohlia odorata (Trentepohliales, Chlorophyta), and Discussion of its Taxonomy.</title>
        <authorList>
            <person name="Zhu H."/>
            <person name="Hu Y."/>
            <person name="Liu F."/>
            <person name="Hu Z."/>
            <person name="Liu G."/>
        </authorList>
    </citation>
    <scope>NUCLEOTIDE SEQUENCE</scope>
</reference>
<dbReference type="InterPro" id="IPR005813">
    <property type="entry name" value="Ribosomal_bL20"/>
</dbReference>
<dbReference type="NCBIfam" id="TIGR01032">
    <property type="entry name" value="rplT_bact"/>
    <property type="match status" value="1"/>
</dbReference>
<dbReference type="CDD" id="cd07026">
    <property type="entry name" value="Ribosomal_L20"/>
    <property type="match status" value="1"/>
</dbReference>
<keyword evidence="2 7" id="KW-0699">rRNA-binding</keyword>
<dbReference type="GeneID" id="40872470"/>
<evidence type="ECO:0000256" key="4">
    <source>
        <dbReference type="ARBA" id="ARBA00022980"/>
    </source>
</evidence>
<dbReference type="PRINTS" id="PR00062">
    <property type="entry name" value="RIBOSOMALL20"/>
</dbReference>
<evidence type="ECO:0000256" key="2">
    <source>
        <dbReference type="ARBA" id="ARBA00022730"/>
    </source>
</evidence>
<evidence type="ECO:0000313" key="8">
    <source>
        <dbReference type="EMBL" id="QCW57788.1"/>
    </source>
</evidence>
<dbReference type="PANTHER" id="PTHR10986">
    <property type="entry name" value="39S RIBOSOMAL PROTEIN L20"/>
    <property type="match status" value="1"/>
</dbReference>
<evidence type="ECO:0000256" key="7">
    <source>
        <dbReference type="RuleBase" id="RU004311"/>
    </source>
</evidence>
<evidence type="ECO:0000256" key="1">
    <source>
        <dbReference type="ARBA" id="ARBA00007698"/>
    </source>
</evidence>
<dbReference type="GO" id="GO:1990904">
    <property type="term" value="C:ribonucleoprotein complex"/>
    <property type="evidence" value="ECO:0007669"/>
    <property type="project" value="UniProtKB-KW"/>
</dbReference>
<comment type="function">
    <text evidence="7">Binds directly to 23S ribosomal RNA and is necessary for the in vitro assembly process of the 50S ribosomal subunit. It is not involved in the protein synthesizing functions of that subunit.</text>
</comment>
<geneLocation type="chloroplast" evidence="8"/>
<evidence type="ECO:0000256" key="6">
    <source>
        <dbReference type="RuleBase" id="RU000561"/>
    </source>
</evidence>
<name>A0A4Y5P3G4_9CHLO</name>
<dbReference type="Pfam" id="PF00453">
    <property type="entry name" value="Ribosomal_L20"/>
    <property type="match status" value="1"/>
</dbReference>
<keyword evidence="4 6" id="KW-0689">Ribosomal protein</keyword>